<keyword evidence="2" id="KW-1185">Reference proteome</keyword>
<proteinExistence type="predicted"/>
<dbReference type="EMBL" id="JBHSPH010000001">
    <property type="protein sequence ID" value="MFC5860682.1"/>
    <property type="molecule type" value="Genomic_DNA"/>
</dbReference>
<gene>
    <name evidence="1" type="ORF">ACFPT7_00090</name>
</gene>
<reference evidence="2" key="1">
    <citation type="journal article" date="2019" name="Int. J. Syst. Evol. Microbiol.">
        <title>The Global Catalogue of Microorganisms (GCM) 10K type strain sequencing project: providing services to taxonomists for standard genome sequencing and annotation.</title>
        <authorList>
            <consortium name="The Broad Institute Genomics Platform"/>
            <consortium name="The Broad Institute Genome Sequencing Center for Infectious Disease"/>
            <person name="Wu L."/>
            <person name="Ma J."/>
        </authorList>
    </citation>
    <scope>NUCLEOTIDE SEQUENCE [LARGE SCALE GENOMIC DNA]</scope>
    <source>
        <strain evidence="2">JCM 4087</strain>
    </source>
</reference>
<dbReference type="Proteomes" id="UP001596091">
    <property type="component" value="Unassembled WGS sequence"/>
</dbReference>
<dbReference type="RefSeq" id="WP_263335365.1">
    <property type="nucleotide sequence ID" value="NZ_JAGSYH010000002.1"/>
</dbReference>
<protein>
    <submittedName>
        <fullName evidence="1">Uncharacterized protein</fullName>
    </submittedName>
</protein>
<evidence type="ECO:0000313" key="2">
    <source>
        <dbReference type="Proteomes" id="UP001596091"/>
    </source>
</evidence>
<comment type="caution">
    <text evidence="1">The sequence shown here is derived from an EMBL/GenBank/DDBJ whole genome shotgun (WGS) entry which is preliminary data.</text>
</comment>
<accession>A0ABW1EBQ9</accession>
<name>A0ABW1EBQ9_9BACT</name>
<evidence type="ECO:0000313" key="1">
    <source>
        <dbReference type="EMBL" id="MFC5860682.1"/>
    </source>
</evidence>
<sequence>MIWLGEKRGQLSDWVTQQWVRATGRNISLADHPWLDGPVGDTRSIGSDFFARYAERHGYESVQTGSHGLIPSFQALEQNSGLASVAQPVKDFYEKTSEFEFDIWSEWSGIFKPFGRALGLIFSRRLQQLNLPLSSLDTSRGMTSKVIPLRDPVTGEITHTAWIRELHATGNVLYAGAYSVCCVPGDASPCVRVIFPLPNGSAIVVLRTEAHPDGSLSLWSLGRSFGDPGFYFVVHQDSGVVSARYLKALTERIHVYPDGPGTVRTDHQLWFFGAKLLKLHYRMRRKG</sequence>
<organism evidence="1 2">
    <name type="scientific">Acidicapsa dinghuensis</name>
    <dbReference type="NCBI Taxonomy" id="2218256"/>
    <lineage>
        <taxon>Bacteria</taxon>
        <taxon>Pseudomonadati</taxon>
        <taxon>Acidobacteriota</taxon>
        <taxon>Terriglobia</taxon>
        <taxon>Terriglobales</taxon>
        <taxon>Acidobacteriaceae</taxon>
        <taxon>Acidicapsa</taxon>
    </lineage>
</organism>